<dbReference type="EMBL" id="UINC01064211">
    <property type="protein sequence ID" value="SVB92667.1"/>
    <property type="molecule type" value="Genomic_DNA"/>
</dbReference>
<protein>
    <submittedName>
        <fullName evidence="2">Uncharacterized protein</fullName>
    </submittedName>
</protein>
<reference evidence="2" key="1">
    <citation type="submission" date="2018-05" db="EMBL/GenBank/DDBJ databases">
        <authorList>
            <person name="Lanie J.A."/>
            <person name="Ng W.-L."/>
            <person name="Kazmierczak K.M."/>
            <person name="Andrzejewski T.M."/>
            <person name="Davidsen T.M."/>
            <person name="Wayne K.J."/>
            <person name="Tettelin H."/>
            <person name="Glass J.I."/>
            <person name="Rusch D."/>
            <person name="Podicherti R."/>
            <person name="Tsui H.-C.T."/>
            <person name="Winkler M.E."/>
        </authorList>
    </citation>
    <scope>NUCLEOTIDE SEQUENCE</scope>
</reference>
<gene>
    <name evidence="2" type="ORF">METZ01_LOCUS245521</name>
</gene>
<dbReference type="AlphaFoldDB" id="A0A382I0B9"/>
<evidence type="ECO:0000313" key="2">
    <source>
        <dbReference type="EMBL" id="SVB92667.1"/>
    </source>
</evidence>
<organism evidence="2">
    <name type="scientific">marine metagenome</name>
    <dbReference type="NCBI Taxonomy" id="408172"/>
    <lineage>
        <taxon>unclassified sequences</taxon>
        <taxon>metagenomes</taxon>
        <taxon>ecological metagenomes</taxon>
    </lineage>
</organism>
<proteinExistence type="predicted"/>
<accession>A0A382I0B9</accession>
<evidence type="ECO:0000256" key="1">
    <source>
        <dbReference type="SAM" id="MobiDB-lite"/>
    </source>
</evidence>
<name>A0A382I0B9_9ZZZZ</name>
<sequence length="89" mass="9562">MFSGAAILGGGSGLPPPSEYHPVRLSHPKPPHCRGIVLRHAPAVLLHGAEVELGRRVALLGQRTLLAQRRRIVAAPVSRQAFVEPRPGR</sequence>
<feature type="region of interest" description="Disordered" evidence="1">
    <location>
        <begin position="1"/>
        <end position="26"/>
    </location>
</feature>